<dbReference type="CDD" id="cd00130">
    <property type="entry name" value="PAS"/>
    <property type="match status" value="1"/>
</dbReference>
<gene>
    <name evidence="2" type="ORF">EYW49_16545</name>
</gene>
<dbReference type="InterPro" id="IPR013655">
    <property type="entry name" value="PAS_fold_3"/>
</dbReference>
<dbReference type="InterPro" id="IPR035965">
    <property type="entry name" value="PAS-like_dom_sf"/>
</dbReference>
<dbReference type="EMBL" id="SJFN01000027">
    <property type="protein sequence ID" value="TBW35239.1"/>
    <property type="molecule type" value="Genomic_DNA"/>
</dbReference>
<dbReference type="PROSITE" id="PS50112">
    <property type="entry name" value="PAS"/>
    <property type="match status" value="1"/>
</dbReference>
<protein>
    <submittedName>
        <fullName evidence="2">PAS domain S-box protein</fullName>
    </submittedName>
</protein>
<keyword evidence="3" id="KW-1185">Reference proteome</keyword>
<evidence type="ECO:0000313" key="3">
    <source>
        <dbReference type="Proteomes" id="UP000292781"/>
    </source>
</evidence>
<comment type="caution">
    <text evidence="2">The sequence shown here is derived from an EMBL/GenBank/DDBJ whole genome shotgun (WGS) entry which is preliminary data.</text>
</comment>
<dbReference type="Pfam" id="PF08447">
    <property type="entry name" value="PAS_3"/>
    <property type="match status" value="1"/>
</dbReference>
<dbReference type="InterPro" id="IPR000014">
    <property type="entry name" value="PAS"/>
</dbReference>
<evidence type="ECO:0000259" key="1">
    <source>
        <dbReference type="PROSITE" id="PS50112"/>
    </source>
</evidence>
<proteinExistence type="predicted"/>
<dbReference type="Gene3D" id="3.30.450.20">
    <property type="entry name" value="PAS domain"/>
    <property type="match status" value="1"/>
</dbReference>
<dbReference type="OrthoDB" id="266313at2"/>
<evidence type="ECO:0000313" key="2">
    <source>
        <dbReference type="EMBL" id="TBW35239.1"/>
    </source>
</evidence>
<dbReference type="NCBIfam" id="TIGR00229">
    <property type="entry name" value="sensory_box"/>
    <property type="match status" value="1"/>
</dbReference>
<feature type="domain" description="PAS" evidence="1">
    <location>
        <begin position="45"/>
        <end position="96"/>
    </location>
</feature>
<dbReference type="AlphaFoldDB" id="A0A4V2KT07"/>
<accession>A0A4V2KT07</accession>
<dbReference type="Proteomes" id="UP000292781">
    <property type="component" value="Unassembled WGS sequence"/>
</dbReference>
<name>A0A4V2KT07_9HYPH</name>
<organism evidence="2 3">
    <name type="scientific">Siculibacillus lacustris</name>
    <dbReference type="NCBI Taxonomy" id="1549641"/>
    <lineage>
        <taxon>Bacteria</taxon>
        <taxon>Pseudomonadati</taxon>
        <taxon>Pseudomonadota</taxon>
        <taxon>Alphaproteobacteria</taxon>
        <taxon>Hyphomicrobiales</taxon>
        <taxon>Ancalomicrobiaceae</taxon>
        <taxon>Siculibacillus</taxon>
    </lineage>
</organism>
<reference evidence="2 3" key="1">
    <citation type="submission" date="2019-02" db="EMBL/GenBank/DDBJ databases">
        <title>Siculibacillus lacustris gen. nov., sp. nov., a new rosette-forming bacterium isolated from a freshwater crater lake (Lake St. Ana, Romania).</title>
        <authorList>
            <person name="Felfoldi T."/>
            <person name="Marton Z."/>
            <person name="Szabo A."/>
            <person name="Mentes A."/>
            <person name="Boka K."/>
            <person name="Marialigeti K."/>
            <person name="Mathe I."/>
            <person name="Koncz M."/>
            <person name="Schumann P."/>
            <person name="Toth E."/>
        </authorList>
    </citation>
    <scope>NUCLEOTIDE SEQUENCE [LARGE SCALE GENOMIC DNA]</scope>
    <source>
        <strain evidence="2 3">SA-279</strain>
    </source>
</reference>
<sequence>MPFGRGERSETSPRPPARRKFAATVRPTGIERTFALDEVIVSKTDTAGVITYANDIFLEIAGLAEHEAIGQPHSIIRHPDMPRAVFKLLWDTIARGDEIFAYVLNMAATGDHYWVFAHITPSFAADGGIVGYHSNRRVPDRSAIAAVTPLYARLKSIEDAAADRASGLAASTAALHATLRDLRIGYDEFVFSLAR</sequence>
<dbReference type="SUPFAM" id="SSF55785">
    <property type="entry name" value="PYP-like sensor domain (PAS domain)"/>
    <property type="match status" value="1"/>
</dbReference>